<dbReference type="Proteomes" id="UP000322524">
    <property type="component" value="Unassembled WGS sequence"/>
</dbReference>
<dbReference type="InterPro" id="IPR013099">
    <property type="entry name" value="K_chnl_dom"/>
</dbReference>
<dbReference type="SUPFAM" id="SSF51735">
    <property type="entry name" value="NAD(P)-binding Rossmann-fold domains"/>
    <property type="match status" value="1"/>
</dbReference>
<evidence type="ECO:0000313" key="4">
    <source>
        <dbReference type="EMBL" id="TYS67144.1"/>
    </source>
</evidence>
<dbReference type="STRING" id="79883.GCA_001636495_01344"/>
<dbReference type="InterPro" id="IPR050721">
    <property type="entry name" value="Trk_Ktr_HKT_K-transport"/>
</dbReference>
<gene>
    <name evidence="4" type="ORF">FZC76_16605</name>
</gene>
<feature type="transmembrane region" description="Helical" evidence="2">
    <location>
        <begin position="78"/>
        <end position="103"/>
    </location>
</feature>
<keyword evidence="4" id="KW-0813">Transport</keyword>
<keyword evidence="4" id="KW-0406">Ion transport</keyword>
<organism evidence="4 5">
    <name type="scientific">Sutcliffiella horikoshii</name>
    <dbReference type="NCBI Taxonomy" id="79883"/>
    <lineage>
        <taxon>Bacteria</taxon>
        <taxon>Bacillati</taxon>
        <taxon>Bacillota</taxon>
        <taxon>Bacilli</taxon>
        <taxon>Bacillales</taxon>
        <taxon>Bacillaceae</taxon>
        <taxon>Sutcliffiella</taxon>
    </lineage>
</organism>
<dbReference type="Pfam" id="PF02254">
    <property type="entry name" value="TrkA_N"/>
    <property type="match status" value="1"/>
</dbReference>
<evidence type="ECO:0000313" key="5">
    <source>
        <dbReference type="Proteomes" id="UP000322524"/>
    </source>
</evidence>
<dbReference type="GO" id="GO:0006813">
    <property type="term" value="P:potassium ion transport"/>
    <property type="evidence" value="ECO:0007669"/>
    <property type="project" value="InterPro"/>
</dbReference>
<dbReference type="GO" id="GO:0005886">
    <property type="term" value="C:plasma membrane"/>
    <property type="evidence" value="ECO:0007669"/>
    <property type="project" value="UniProtKB-SubCell"/>
</dbReference>
<dbReference type="InterPro" id="IPR036721">
    <property type="entry name" value="RCK_C_sf"/>
</dbReference>
<dbReference type="GO" id="GO:0034220">
    <property type="term" value="P:monoatomic ion transmembrane transport"/>
    <property type="evidence" value="ECO:0007669"/>
    <property type="project" value="UniProtKB-KW"/>
</dbReference>
<keyword evidence="2" id="KW-0472">Membrane</keyword>
<evidence type="ECO:0000259" key="3">
    <source>
        <dbReference type="PROSITE" id="PS51201"/>
    </source>
</evidence>
<dbReference type="AlphaFoldDB" id="A0A5D4SYQ8"/>
<sequence>MDRIKEQTSLIFRFVHWPLIARILVFIFVINITFGFLIHFIEPEEFPSIFDGIWWAIVTTATLGYGDYVPVTVTGRSLAIILILFGTGFVTTYFVSLAASAIATQNDYLEGKVDYRGSEHIIVIGWNERVRETLRQINSMSNKPLSIVLIDSSLEKNPLHDQNVHFIKGNPCNDQTLLSANVKSAGFVVISADQSKDEVQADMSSVLTLLAVKGLNPEVYTIVEILTSTQVKNAQRAGADEVIQTNMFTSYVMTNSMMSNGMSNTLLNMLNQLKGSKLKYLEVEKDMVGTTFEKLSNQMLQKKILIIGIKRRGDTMVNPPLYTLIQADDCLLVIKD</sequence>
<feature type="transmembrane region" description="Helical" evidence="2">
    <location>
        <begin position="20"/>
        <end position="41"/>
    </location>
</feature>
<evidence type="ECO:0000256" key="1">
    <source>
        <dbReference type="ARBA" id="ARBA00004651"/>
    </source>
</evidence>
<dbReference type="InterPro" id="IPR003148">
    <property type="entry name" value="RCK_N"/>
</dbReference>
<dbReference type="Gene3D" id="3.30.70.1450">
    <property type="entry name" value="Regulator of K+ conductance, C-terminal domain"/>
    <property type="match status" value="1"/>
</dbReference>
<dbReference type="SUPFAM" id="SSF116726">
    <property type="entry name" value="TrkA C-terminal domain-like"/>
    <property type="match status" value="1"/>
</dbReference>
<dbReference type="PROSITE" id="PS51201">
    <property type="entry name" value="RCK_N"/>
    <property type="match status" value="1"/>
</dbReference>
<dbReference type="EMBL" id="VTEV01000006">
    <property type="protein sequence ID" value="TYS67144.1"/>
    <property type="molecule type" value="Genomic_DNA"/>
</dbReference>
<keyword evidence="4" id="KW-0407">Ion channel</keyword>
<dbReference type="PANTHER" id="PTHR43833:SF9">
    <property type="entry name" value="POTASSIUM CHANNEL PROTEIN YUGO-RELATED"/>
    <property type="match status" value="1"/>
</dbReference>
<dbReference type="PANTHER" id="PTHR43833">
    <property type="entry name" value="POTASSIUM CHANNEL PROTEIN 2-RELATED-RELATED"/>
    <property type="match status" value="1"/>
</dbReference>
<feature type="transmembrane region" description="Helical" evidence="2">
    <location>
        <begin position="53"/>
        <end position="71"/>
    </location>
</feature>
<dbReference type="Gene3D" id="1.10.287.70">
    <property type="match status" value="1"/>
</dbReference>
<name>A0A5D4SYQ8_9BACI</name>
<accession>A0A5D4SYQ8</accession>
<keyword evidence="2" id="KW-0812">Transmembrane</keyword>
<proteinExistence type="predicted"/>
<feature type="domain" description="RCK N-terminal" evidence="3">
    <location>
        <begin position="118"/>
        <end position="243"/>
    </location>
</feature>
<evidence type="ECO:0000256" key="2">
    <source>
        <dbReference type="SAM" id="Phobius"/>
    </source>
</evidence>
<dbReference type="Gene3D" id="3.40.50.720">
    <property type="entry name" value="NAD(P)-binding Rossmann-like Domain"/>
    <property type="match status" value="1"/>
</dbReference>
<keyword evidence="2" id="KW-1133">Transmembrane helix</keyword>
<reference evidence="4 5" key="1">
    <citation type="submission" date="2019-08" db="EMBL/GenBank/DDBJ databases">
        <title>Bacillus genomes from the desert of Cuatro Cienegas, Coahuila.</title>
        <authorList>
            <person name="Olmedo-Alvarez G."/>
        </authorList>
    </citation>
    <scope>NUCLEOTIDE SEQUENCE [LARGE SCALE GENOMIC DNA]</scope>
    <source>
        <strain evidence="4 5">CH28_1T</strain>
    </source>
</reference>
<dbReference type="OrthoDB" id="9785285at2"/>
<dbReference type="RefSeq" id="WP_148989288.1">
    <property type="nucleotide sequence ID" value="NZ_VTEV01000006.1"/>
</dbReference>
<dbReference type="Pfam" id="PF07885">
    <property type="entry name" value="Ion_trans_2"/>
    <property type="match status" value="1"/>
</dbReference>
<dbReference type="InterPro" id="IPR036291">
    <property type="entry name" value="NAD(P)-bd_dom_sf"/>
</dbReference>
<dbReference type="SUPFAM" id="SSF81324">
    <property type="entry name" value="Voltage-gated potassium channels"/>
    <property type="match status" value="1"/>
</dbReference>
<comment type="caution">
    <text evidence="4">The sequence shown here is derived from an EMBL/GenBank/DDBJ whole genome shotgun (WGS) entry which is preliminary data.</text>
</comment>
<protein>
    <submittedName>
        <fullName evidence="4">Potassium channel family protein</fullName>
    </submittedName>
</protein>
<comment type="subcellular location">
    <subcellularLocation>
        <location evidence="1">Cell membrane</location>
        <topology evidence="1">Multi-pass membrane protein</topology>
    </subcellularLocation>
</comment>